<dbReference type="OrthoDB" id="641149at2759"/>
<evidence type="ECO:0000256" key="9">
    <source>
        <dbReference type="PROSITE-ProRule" id="PRU01016"/>
    </source>
</evidence>
<evidence type="ECO:0000259" key="11">
    <source>
        <dbReference type="PROSITE" id="PS51680"/>
    </source>
</evidence>
<dbReference type="InterPro" id="IPR050390">
    <property type="entry name" value="C5-Methyltransferase"/>
</dbReference>
<sequence>MSMECCSLCVGDPEDVLKHYMCNMGYEYSKILLAIESCEIENCSGLPDCVCFQKSVCHLVDFIDSLVEPEGKNPASSSTPQAIIQHLNNDTKKNMLSDMGYTADEISHAVQICGDSCDIDILVDFMHAKSAYKEEMQVLNSRTPEAEIDDEEAASISQHISKAGKITMSYNNQMRQSSSESDGELDTWIGSTSSSSSWKSGKLKRKRIINGISSVDEDECTESNNSSQNISGMHGLRGGSMLQNRVISSAMRGPPYCYFENVALMPKNEWETITRFFNGLKPEFVDSAEFSACHRQRGYVHNLPIEGREVIYPRSPMTIQEAFPGKAKFRPYWDTRTKMNCINTVRSPSTVCKEIADTMSKYDNEPPLHVQKRILCLLKKFNLLWVNPGLVAPLEPVEMEILLGFDEEHTRGASSMTERYKALGNTFQVDTVAYHMTALRSLYHHGIKVLSLFSGIGGAEVALHRAGIPLKVVVAVEGNSRRNEVLESWWKRTGQTGRLVHISDVATLTHDVLFALVQEVNGFDLVIGGSPCNNLTGSNRVTRVGLEGEHSRLFFEFPRIYNLVKQLQAQ</sequence>
<evidence type="ECO:0000256" key="5">
    <source>
        <dbReference type="ARBA" id="ARBA00022691"/>
    </source>
</evidence>
<protein>
    <recommendedName>
        <fullName evidence="2">DNA (cytosine-5-)-methyltransferase</fullName>
        <ecNumber evidence="2">2.1.1.37</ecNumber>
    </recommendedName>
</protein>
<dbReference type="EC" id="2.1.1.37" evidence="2"/>
<evidence type="ECO:0000256" key="3">
    <source>
        <dbReference type="ARBA" id="ARBA00022603"/>
    </source>
</evidence>
<dbReference type="InterPro" id="IPR029063">
    <property type="entry name" value="SAM-dependent_MTases_sf"/>
</dbReference>
<dbReference type="GO" id="GO:0003886">
    <property type="term" value="F:DNA (cytosine-5-)-methyltransferase activity"/>
    <property type="evidence" value="ECO:0007669"/>
    <property type="project" value="UniProtKB-EC"/>
</dbReference>
<dbReference type="InterPro" id="IPR001525">
    <property type="entry name" value="C5_MeTfrase"/>
</dbReference>
<dbReference type="OMA" id="ECEKASC"/>
<keyword evidence="13" id="KW-1185">Reference proteome</keyword>
<dbReference type="GO" id="GO:0003677">
    <property type="term" value="F:DNA binding"/>
    <property type="evidence" value="ECO:0007669"/>
    <property type="project" value="UniProtKB-KW"/>
</dbReference>
<feature type="domain" description="SAM-dependent MTase DRM-type" evidence="11">
    <location>
        <begin position="243"/>
        <end position="570"/>
    </location>
</feature>
<evidence type="ECO:0000256" key="1">
    <source>
        <dbReference type="ARBA" id="ARBA00004123"/>
    </source>
</evidence>
<dbReference type="PANTHER" id="PTHR23068">
    <property type="entry name" value="DNA CYTOSINE-5- -METHYLTRANSFERASE 3-RELATED"/>
    <property type="match status" value="1"/>
</dbReference>
<comment type="subcellular location">
    <subcellularLocation>
        <location evidence="1">Nucleus</location>
    </subcellularLocation>
</comment>
<comment type="similarity">
    <text evidence="9">Belongs to the class I-like SAM-binding methyltransferase superfamily. C5-methyltransferase family.</text>
</comment>
<evidence type="ECO:0000256" key="6">
    <source>
        <dbReference type="ARBA" id="ARBA00022737"/>
    </source>
</evidence>
<dbReference type="PANTHER" id="PTHR23068:SF25">
    <property type="entry name" value="DNA (CYTOSINE-5)-METHYLTRANSFERASE DRM2"/>
    <property type="match status" value="1"/>
</dbReference>
<evidence type="ECO:0000313" key="13">
    <source>
        <dbReference type="Proteomes" id="UP000825935"/>
    </source>
</evidence>
<gene>
    <name evidence="12" type="ORF">KP509_36G057000</name>
</gene>
<evidence type="ECO:0000313" key="12">
    <source>
        <dbReference type="EMBL" id="KAH7281659.1"/>
    </source>
</evidence>
<comment type="caution">
    <text evidence="12">The sequence shown here is derived from an EMBL/GenBank/DDBJ whole genome shotgun (WGS) entry which is preliminary data.</text>
</comment>
<keyword evidence="3 9" id="KW-0489">Methyltransferase</keyword>
<proteinExistence type="inferred from homology"/>
<evidence type="ECO:0000256" key="2">
    <source>
        <dbReference type="ARBA" id="ARBA00011975"/>
    </source>
</evidence>
<accession>A0A8T2QCS7</accession>
<evidence type="ECO:0000256" key="4">
    <source>
        <dbReference type="ARBA" id="ARBA00022679"/>
    </source>
</evidence>
<dbReference type="EMBL" id="CM035441">
    <property type="protein sequence ID" value="KAH7281656.1"/>
    <property type="molecule type" value="Genomic_DNA"/>
</dbReference>
<dbReference type="AlphaFoldDB" id="A0A8T2QCS7"/>
<feature type="region of interest" description="Disordered" evidence="10">
    <location>
        <begin position="176"/>
        <end position="198"/>
    </location>
</feature>
<dbReference type="GO" id="GO:0032259">
    <property type="term" value="P:methylation"/>
    <property type="evidence" value="ECO:0007669"/>
    <property type="project" value="UniProtKB-KW"/>
</dbReference>
<dbReference type="Proteomes" id="UP000825935">
    <property type="component" value="Chromosome 36"/>
</dbReference>
<dbReference type="PROSITE" id="PS51679">
    <property type="entry name" value="SAM_MT_C5"/>
    <property type="match status" value="1"/>
</dbReference>
<evidence type="ECO:0000256" key="7">
    <source>
        <dbReference type="ARBA" id="ARBA00023125"/>
    </source>
</evidence>
<dbReference type="PROSITE" id="PS51680">
    <property type="entry name" value="SAM_MT_DRM"/>
    <property type="match status" value="1"/>
</dbReference>
<dbReference type="Pfam" id="PF00145">
    <property type="entry name" value="DNA_methylase"/>
    <property type="match status" value="1"/>
</dbReference>
<keyword evidence="6" id="KW-0677">Repeat</keyword>
<organism evidence="12 13">
    <name type="scientific">Ceratopteris richardii</name>
    <name type="common">Triangle waterfern</name>
    <dbReference type="NCBI Taxonomy" id="49495"/>
    <lineage>
        <taxon>Eukaryota</taxon>
        <taxon>Viridiplantae</taxon>
        <taxon>Streptophyta</taxon>
        <taxon>Embryophyta</taxon>
        <taxon>Tracheophyta</taxon>
        <taxon>Polypodiopsida</taxon>
        <taxon>Polypodiidae</taxon>
        <taxon>Polypodiales</taxon>
        <taxon>Pteridineae</taxon>
        <taxon>Pteridaceae</taxon>
        <taxon>Parkerioideae</taxon>
        <taxon>Ceratopteris</taxon>
    </lineage>
</organism>
<dbReference type="InterPro" id="IPR030380">
    <property type="entry name" value="SAM_MeTfrase_DRM"/>
</dbReference>
<feature type="active site" evidence="9">
    <location>
        <position position="532"/>
    </location>
</feature>
<reference evidence="12" key="1">
    <citation type="submission" date="2021-08" db="EMBL/GenBank/DDBJ databases">
        <title>WGS assembly of Ceratopteris richardii.</title>
        <authorList>
            <person name="Marchant D.B."/>
            <person name="Chen G."/>
            <person name="Jenkins J."/>
            <person name="Shu S."/>
            <person name="Leebens-Mack J."/>
            <person name="Grimwood J."/>
            <person name="Schmutz J."/>
            <person name="Soltis P."/>
            <person name="Soltis D."/>
            <person name="Chen Z.-H."/>
        </authorList>
    </citation>
    <scope>NUCLEOTIDE SEQUENCE</scope>
    <source>
        <strain evidence="12">Whitten #5841</strain>
        <tissue evidence="12">Leaf</tissue>
    </source>
</reference>
<keyword evidence="7" id="KW-0238">DNA-binding</keyword>
<dbReference type="Gene3D" id="3.40.50.150">
    <property type="entry name" value="Vaccinia Virus protein VP39"/>
    <property type="match status" value="2"/>
</dbReference>
<dbReference type="GO" id="GO:0005634">
    <property type="term" value="C:nucleus"/>
    <property type="evidence" value="ECO:0007669"/>
    <property type="project" value="UniProtKB-SubCell"/>
</dbReference>
<dbReference type="EMBL" id="CM035441">
    <property type="protein sequence ID" value="KAH7281659.1"/>
    <property type="molecule type" value="Genomic_DNA"/>
</dbReference>
<feature type="compositionally biased region" description="Low complexity" evidence="10">
    <location>
        <begin position="187"/>
        <end position="198"/>
    </location>
</feature>
<evidence type="ECO:0000256" key="8">
    <source>
        <dbReference type="ARBA" id="ARBA00023242"/>
    </source>
</evidence>
<keyword evidence="4 9" id="KW-0808">Transferase</keyword>
<keyword evidence="5 9" id="KW-0949">S-adenosyl-L-methionine</keyword>
<keyword evidence="8" id="KW-0539">Nucleus</keyword>
<evidence type="ECO:0000256" key="10">
    <source>
        <dbReference type="SAM" id="MobiDB-lite"/>
    </source>
</evidence>
<name>A0A8T2QCS7_CERRI</name>
<dbReference type="SUPFAM" id="SSF53335">
    <property type="entry name" value="S-adenosyl-L-methionine-dependent methyltransferases"/>
    <property type="match status" value="2"/>
</dbReference>